<gene>
    <name evidence="12" type="primary">whiB</name>
    <name evidence="15" type="ORF">R3Q59_01630</name>
</gene>
<feature type="binding site" evidence="12">
    <location>
        <position position="60"/>
    </location>
    <ligand>
        <name>[4Fe-4S] cluster</name>
        <dbReference type="ChEBI" id="CHEBI:49883"/>
    </ligand>
</feature>
<keyword evidence="11 12" id="KW-0804">Transcription</keyword>
<evidence type="ECO:0000313" key="15">
    <source>
        <dbReference type="EMBL" id="MDV6279215.1"/>
    </source>
</evidence>
<evidence type="ECO:0000256" key="11">
    <source>
        <dbReference type="ARBA" id="ARBA00023163"/>
    </source>
</evidence>
<reference evidence="15 16" key="1">
    <citation type="submission" date="2023-10" db="EMBL/GenBank/DDBJ databases">
        <title>Development of a sustainable strategy for remediation of hydrocarbon-contaminated territories based on the waste exchange concept.</title>
        <authorList>
            <person name="Krivoruchko A."/>
        </authorList>
    </citation>
    <scope>NUCLEOTIDE SEQUENCE [LARGE SCALE GENOMIC DNA]</scope>
    <source>
        <strain evidence="15 16">IEGM 60</strain>
    </source>
</reference>
<dbReference type="Pfam" id="PF02467">
    <property type="entry name" value="Whib"/>
    <property type="match status" value="1"/>
</dbReference>
<dbReference type="EMBL" id="JAWLKA010000001">
    <property type="protein sequence ID" value="MDV6279215.1"/>
    <property type="molecule type" value="Genomic_DNA"/>
</dbReference>
<dbReference type="InterPro" id="IPR034768">
    <property type="entry name" value="4FE4S_WBL"/>
</dbReference>
<keyword evidence="6 12" id="KW-0408">Iron</keyword>
<comment type="PTM">
    <text evidence="12">Upon Fe-S cluster removal intramolecular disulfide bonds are formed.</text>
</comment>
<feature type="binding site" evidence="12">
    <location>
        <position position="30"/>
    </location>
    <ligand>
        <name>[4Fe-4S] cluster</name>
        <dbReference type="ChEBI" id="CHEBI:49883"/>
    </ligand>
</feature>
<evidence type="ECO:0000256" key="6">
    <source>
        <dbReference type="ARBA" id="ARBA00023004"/>
    </source>
</evidence>
<comment type="subcellular location">
    <subcellularLocation>
        <location evidence="1 12">Cytoplasm</location>
    </subcellularLocation>
</comment>
<dbReference type="PROSITE" id="PS51674">
    <property type="entry name" value="4FE4S_WBL"/>
    <property type="match status" value="1"/>
</dbReference>
<name>A0ABU4C6Q2_RHOJO</name>
<evidence type="ECO:0000256" key="5">
    <source>
        <dbReference type="ARBA" id="ARBA00022723"/>
    </source>
</evidence>
<comment type="caution">
    <text evidence="15">The sequence shown here is derived from an EMBL/GenBank/DDBJ whole genome shotgun (WGS) entry which is preliminary data.</text>
</comment>
<evidence type="ECO:0000256" key="7">
    <source>
        <dbReference type="ARBA" id="ARBA00023014"/>
    </source>
</evidence>
<dbReference type="PANTHER" id="PTHR38839:SF5">
    <property type="entry name" value="TRANSCRIPTIONAL REGULATOR WHID"/>
    <property type="match status" value="1"/>
</dbReference>
<keyword evidence="16" id="KW-1185">Reference proteome</keyword>
<dbReference type="PANTHER" id="PTHR38839">
    <property type="entry name" value="TRANSCRIPTIONAL REGULATOR WHID-RELATED"/>
    <property type="match status" value="1"/>
</dbReference>
<comment type="function">
    <text evidence="12">Acts as a transcriptional regulator. Probably redox-responsive. The apo- but not holo-form probably binds DNA.</text>
</comment>
<evidence type="ECO:0000256" key="8">
    <source>
        <dbReference type="ARBA" id="ARBA00023015"/>
    </source>
</evidence>
<feature type="domain" description="4Fe-4S Wbl-type" evidence="14">
    <location>
        <begin position="29"/>
        <end position="93"/>
    </location>
</feature>
<keyword evidence="5 12" id="KW-0479">Metal-binding</keyword>
<keyword evidence="9 12" id="KW-0238">DNA-binding</keyword>
<comment type="PTM">
    <text evidence="12">The Fe-S cluster can be nitrosylated by nitric oxide (NO).</text>
</comment>
<evidence type="ECO:0000256" key="3">
    <source>
        <dbReference type="ARBA" id="ARBA00022485"/>
    </source>
</evidence>
<feature type="binding site" evidence="12">
    <location>
        <position position="69"/>
    </location>
    <ligand>
        <name>[4Fe-4S] cluster</name>
        <dbReference type="ChEBI" id="CHEBI:49883"/>
    </ligand>
</feature>
<evidence type="ECO:0000259" key="14">
    <source>
        <dbReference type="PROSITE" id="PS51674"/>
    </source>
</evidence>
<evidence type="ECO:0000256" key="13">
    <source>
        <dbReference type="SAM" id="MobiDB-lite"/>
    </source>
</evidence>
<dbReference type="Proteomes" id="UP001185737">
    <property type="component" value="Unassembled WGS sequence"/>
</dbReference>
<evidence type="ECO:0000256" key="10">
    <source>
        <dbReference type="ARBA" id="ARBA00023157"/>
    </source>
</evidence>
<comment type="similarity">
    <text evidence="2 12">Belongs to the WhiB family.</text>
</comment>
<keyword evidence="3 12" id="KW-0004">4Fe-4S</keyword>
<sequence length="154" mass="16925">MPHSPPLDDPATRRDNVPRDSGDWQARAACRGNDWAVFFSPDAERGHARDRREAQARQICLPCPVLEQCRDHALTVGEPYGVWGGMTEADRRMHTKRLRRGERRPLGSQHPRPVTAGPANATVDIDSSATDHPQTGGALRGRPTGTITGTITVF</sequence>
<feature type="binding site" evidence="12">
    <location>
        <position position="63"/>
    </location>
    <ligand>
        <name>[4Fe-4S] cluster</name>
        <dbReference type="ChEBI" id="CHEBI:49883"/>
    </ligand>
</feature>
<evidence type="ECO:0000256" key="9">
    <source>
        <dbReference type="ARBA" id="ARBA00023125"/>
    </source>
</evidence>
<accession>A0ABU4C6Q2</accession>
<keyword evidence="10 12" id="KW-1015">Disulfide bond</keyword>
<keyword evidence="7 12" id="KW-0411">Iron-sulfur</keyword>
<feature type="region of interest" description="Disordered" evidence="13">
    <location>
        <begin position="98"/>
        <end position="154"/>
    </location>
</feature>
<evidence type="ECO:0000256" key="1">
    <source>
        <dbReference type="ARBA" id="ARBA00004496"/>
    </source>
</evidence>
<protein>
    <recommendedName>
        <fullName evidence="12">Transcriptional regulator WhiB</fullName>
    </recommendedName>
</protein>
<proteinExistence type="inferred from homology"/>
<feature type="compositionally biased region" description="Low complexity" evidence="13">
    <location>
        <begin position="144"/>
        <end position="154"/>
    </location>
</feature>
<comment type="cofactor">
    <cofactor evidence="12">
        <name>[4Fe-4S] cluster</name>
        <dbReference type="ChEBI" id="CHEBI:49883"/>
    </cofactor>
    <text evidence="12">Binds 1 [4Fe-4S] cluster per subunit. Following nitrosylation of the [4Fe-4S] cluster binds 1 [4Fe-8(NO)] cluster per subunit.</text>
</comment>
<evidence type="ECO:0000256" key="4">
    <source>
        <dbReference type="ARBA" id="ARBA00022490"/>
    </source>
</evidence>
<organism evidence="15 16">
    <name type="scientific">Rhodococcus jostii</name>
    <dbReference type="NCBI Taxonomy" id="132919"/>
    <lineage>
        <taxon>Bacteria</taxon>
        <taxon>Bacillati</taxon>
        <taxon>Actinomycetota</taxon>
        <taxon>Actinomycetes</taxon>
        <taxon>Mycobacteriales</taxon>
        <taxon>Nocardiaceae</taxon>
        <taxon>Rhodococcus</taxon>
    </lineage>
</organism>
<evidence type="ECO:0000256" key="12">
    <source>
        <dbReference type="HAMAP-Rule" id="MF_01479"/>
    </source>
</evidence>
<keyword evidence="8 12" id="KW-0805">Transcription regulation</keyword>
<dbReference type="HAMAP" id="MF_01479">
    <property type="entry name" value="WhiB"/>
    <property type="match status" value="1"/>
</dbReference>
<evidence type="ECO:0000256" key="2">
    <source>
        <dbReference type="ARBA" id="ARBA00006597"/>
    </source>
</evidence>
<feature type="region of interest" description="Disordered" evidence="13">
    <location>
        <begin position="1"/>
        <end position="23"/>
    </location>
</feature>
<evidence type="ECO:0000313" key="16">
    <source>
        <dbReference type="Proteomes" id="UP001185737"/>
    </source>
</evidence>
<feature type="compositionally biased region" description="Basic and acidic residues" evidence="13">
    <location>
        <begin position="10"/>
        <end position="22"/>
    </location>
</feature>
<keyword evidence="4 12" id="KW-0963">Cytoplasm</keyword>
<dbReference type="InterPro" id="IPR003482">
    <property type="entry name" value="Whib"/>
</dbReference>